<protein>
    <submittedName>
        <fullName evidence="4">Translation elongation factor G</fullName>
    </submittedName>
</protein>
<dbReference type="SMART" id="SM00838">
    <property type="entry name" value="EFG_C"/>
    <property type="match status" value="1"/>
</dbReference>
<gene>
    <name evidence="4" type="ORF">HMPREF9943_01100</name>
</gene>
<keyword evidence="4" id="KW-0648">Protein biosynthesis</keyword>
<keyword evidence="2" id="KW-0342">GTP-binding</keyword>
<comment type="caution">
    <text evidence="4">The sequence shown here is derived from an EMBL/GenBank/DDBJ whole genome shotgun (WGS) entry which is preliminary data.</text>
</comment>
<dbReference type="PROSITE" id="PS51722">
    <property type="entry name" value="G_TR_2"/>
    <property type="match status" value="1"/>
</dbReference>
<dbReference type="InterPro" id="IPR020568">
    <property type="entry name" value="Ribosomal_Su5_D2-typ_SF"/>
</dbReference>
<dbReference type="InterPro" id="IPR047872">
    <property type="entry name" value="EFG_IV"/>
</dbReference>
<proteinExistence type="predicted"/>
<dbReference type="InterPro" id="IPR041095">
    <property type="entry name" value="EFG_II"/>
</dbReference>
<dbReference type="Gene3D" id="3.30.70.240">
    <property type="match status" value="1"/>
</dbReference>
<dbReference type="SUPFAM" id="SSF54211">
    <property type="entry name" value="Ribosomal protein S5 domain 2-like"/>
    <property type="match status" value="1"/>
</dbReference>
<evidence type="ECO:0000313" key="4">
    <source>
        <dbReference type="EMBL" id="EMD16546.1"/>
    </source>
</evidence>
<dbReference type="CDD" id="cd03713">
    <property type="entry name" value="EFG_mtEFG_C"/>
    <property type="match status" value="1"/>
</dbReference>
<dbReference type="InterPro" id="IPR005517">
    <property type="entry name" value="Transl_elong_EFG/EF2_IV"/>
</dbReference>
<dbReference type="Pfam" id="PF22042">
    <property type="entry name" value="EF-G_D2"/>
    <property type="match status" value="1"/>
</dbReference>
<dbReference type="SUPFAM" id="SSF52540">
    <property type="entry name" value="P-loop containing nucleoside triphosphate hydrolases"/>
    <property type="match status" value="1"/>
</dbReference>
<dbReference type="InterPro" id="IPR000795">
    <property type="entry name" value="T_Tr_GTP-bd_dom"/>
</dbReference>
<dbReference type="CDD" id="cd04088">
    <property type="entry name" value="EFG_mtEFG_II"/>
    <property type="match status" value="1"/>
</dbReference>
<dbReference type="SUPFAM" id="SSF50447">
    <property type="entry name" value="Translation proteins"/>
    <property type="match status" value="1"/>
</dbReference>
<accession>M2Q2S9</accession>
<dbReference type="InterPro" id="IPR035647">
    <property type="entry name" value="EFG_III/V"/>
</dbReference>
<sequence>MRDYHSTELGNVAVLGHSGSGKTSVIEAMAYRCGRISRVGNVKDGNTISDYDDEEIRRQSSISLTVIPLEWNNIKINLLDTPGAFDFQGETEAALHVSESAVIVVPATKGLTTGTKQAMYKAHDKARIIYINNIDYPNNSYHEKLKELQETYGRVIAPIQVPMMEGTKMIGYVNVAKMEGRLFKDGMTHPCPIPEDMMNEIKPVKDMIDEAVANTSDELLEKYLAEEPFTKEEISLALRQGVMSHSLIPVLCGTDTIGISILLNSIVSFFPAAGDTYNSYIAYNTQSGDEDIIGFNEDLPASLFVFKTIADPFVGHISIFKVLTGHLSANMSLINRRNGREEHPSKLYTIFGKSLDEVSVLHAGDIGAVMKLDDTRTNDVLSVPNYPITIDPIKFSQSYYGQAIKPVGKANEEKISEALGRLLEEDPTLRFETNAETGQQCLYGIGDIHLSSVVSRLKNKFKIDVALEEIIIPYRETIQGEVTHRTKYKKQSGGHGQYGDVEIKFEPSHDYSKPYIFEEQVFGGAVPKSYFPAVEKGLIEATKHGVLASYPVLGLKATLLDGSYHSVDSSEQAFKTATIMCFKEALVKAKPVLLEPYVTIHTYCEETYLGDIMSYFNKHRSRVIGQEILNDGLMKITAEAPQVEIMKYAVDLRSITQGQGYYDQKFLDYEYMDKTLEKRVIEAHKKED</sequence>
<dbReference type="InterPro" id="IPR035649">
    <property type="entry name" value="EFG_V"/>
</dbReference>
<dbReference type="NCBIfam" id="NF009381">
    <property type="entry name" value="PRK12740.1-5"/>
    <property type="match status" value="1"/>
</dbReference>
<dbReference type="InterPro" id="IPR009000">
    <property type="entry name" value="Transl_B-barrel_sf"/>
</dbReference>
<dbReference type="PANTHER" id="PTHR43261">
    <property type="entry name" value="TRANSLATION ELONGATION FACTOR G-RELATED"/>
    <property type="match status" value="1"/>
</dbReference>
<reference evidence="4 5" key="1">
    <citation type="submission" date="2013-02" db="EMBL/GenBank/DDBJ databases">
        <title>The Genome Sequence of Lactobacillus catenaformis F0143.</title>
        <authorList>
            <consortium name="The Broad Institute Genome Sequencing Platform"/>
            <person name="Earl A."/>
            <person name="Ward D."/>
            <person name="Feldgarden M."/>
            <person name="Gevers D."/>
            <person name="Izard J."/>
            <person name="Blanton J.M."/>
            <person name="Mathney J."/>
            <person name="Dewhirst F.E."/>
            <person name="Young S.K."/>
            <person name="Zeng Q."/>
            <person name="Gargeya S."/>
            <person name="Fitzgerald M."/>
            <person name="Haas B."/>
            <person name="Abouelleil A."/>
            <person name="Alvarado L."/>
            <person name="Arachchi H.M."/>
            <person name="Berlin A."/>
            <person name="Chapman S.B."/>
            <person name="Gearin G."/>
            <person name="Goldberg J."/>
            <person name="Griggs A."/>
            <person name="Gujja S."/>
            <person name="Hansen M."/>
            <person name="Heiman D."/>
            <person name="Howarth C."/>
            <person name="Larimer J."/>
            <person name="Lui A."/>
            <person name="MacDonald P.J.P."/>
            <person name="McCowen C."/>
            <person name="Montmayeur A."/>
            <person name="Murphy C."/>
            <person name="Neiman D."/>
            <person name="Pearson M."/>
            <person name="Priest M."/>
            <person name="Roberts A."/>
            <person name="Saif S."/>
            <person name="Shea T."/>
            <person name="Sisk P."/>
            <person name="Stolte C."/>
            <person name="Sykes S."/>
            <person name="Wortman J."/>
            <person name="Nusbaum C."/>
            <person name="Birren B."/>
        </authorList>
    </citation>
    <scope>NUCLEOTIDE SEQUENCE [LARGE SCALE GENOMIC DNA]</scope>
    <source>
        <strain evidence="4 5">OT 569</strain>
    </source>
</reference>
<dbReference type="Gene3D" id="2.40.30.10">
    <property type="entry name" value="Translation factors"/>
    <property type="match status" value="1"/>
</dbReference>
<dbReference type="InterPro" id="IPR027417">
    <property type="entry name" value="P-loop_NTPase"/>
</dbReference>
<dbReference type="EMBL" id="AGEJ01000018">
    <property type="protein sequence ID" value="EMD16546.1"/>
    <property type="molecule type" value="Genomic_DNA"/>
</dbReference>
<dbReference type="eggNOG" id="COG0480">
    <property type="taxonomic scope" value="Bacteria"/>
</dbReference>
<evidence type="ECO:0000256" key="1">
    <source>
        <dbReference type="ARBA" id="ARBA00022741"/>
    </source>
</evidence>
<dbReference type="Gene3D" id="3.30.70.870">
    <property type="entry name" value="Elongation Factor G (Translational Gtpase), domain 3"/>
    <property type="match status" value="1"/>
</dbReference>
<dbReference type="GO" id="GO:0005525">
    <property type="term" value="F:GTP binding"/>
    <property type="evidence" value="ECO:0007669"/>
    <property type="project" value="UniProtKB-KW"/>
</dbReference>
<evidence type="ECO:0000256" key="2">
    <source>
        <dbReference type="ARBA" id="ARBA00023134"/>
    </source>
</evidence>
<dbReference type="GO" id="GO:0032790">
    <property type="term" value="P:ribosome disassembly"/>
    <property type="evidence" value="ECO:0007669"/>
    <property type="project" value="TreeGrafter"/>
</dbReference>
<dbReference type="GO" id="GO:0003746">
    <property type="term" value="F:translation elongation factor activity"/>
    <property type="evidence" value="ECO:0007669"/>
    <property type="project" value="UniProtKB-KW"/>
</dbReference>
<dbReference type="SMART" id="SM00889">
    <property type="entry name" value="EFG_IV"/>
    <property type="match status" value="1"/>
</dbReference>
<name>M2Q2S9_9FIRM</name>
<feature type="domain" description="Tr-type G" evidence="3">
    <location>
        <begin position="7"/>
        <end position="195"/>
    </location>
</feature>
<dbReference type="FunFam" id="3.30.230.10:FF:000003">
    <property type="entry name" value="Elongation factor G"/>
    <property type="match status" value="1"/>
</dbReference>
<dbReference type="PATRIC" id="fig|999415.3.peg.1116"/>
<dbReference type="CDD" id="cd01434">
    <property type="entry name" value="EFG_mtEFG1_IV"/>
    <property type="match status" value="1"/>
</dbReference>
<dbReference type="CDD" id="cd04170">
    <property type="entry name" value="EF-G_bact"/>
    <property type="match status" value="1"/>
</dbReference>
<dbReference type="RefSeq" id="WP_004802906.1">
    <property type="nucleotide sequence ID" value="NZ_KB446648.1"/>
</dbReference>
<dbReference type="Pfam" id="PF03764">
    <property type="entry name" value="EFG_IV"/>
    <property type="match status" value="1"/>
</dbReference>
<evidence type="ECO:0000313" key="5">
    <source>
        <dbReference type="Proteomes" id="UP000011758"/>
    </source>
</evidence>
<dbReference type="SUPFAM" id="SSF54980">
    <property type="entry name" value="EF-G C-terminal domain-like"/>
    <property type="match status" value="2"/>
</dbReference>
<dbReference type="GO" id="GO:0003924">
    <property type="term" value="F:GTPase activity"/>
    <property type="evidence" value="ECO:0007669"/>
    <property type="project" value="InterPro"/>
</dbReference>
<dbReference type="InterPro" id="IPR053905">
    <property type="entry name" value="EF-G-like_DII"/>
</dbReference>
<dbReference type="Gene3D" id="3.40.50.300">
    <property type="entry name" value="P-loop containing nucleotide triphosphate hydrolases"/>
    <property type="match status" value="1"/>
</dbReference>
<dbReference type="AlphaFoldDB" id="M2Q2S9"/>
<dbReference type="PANTHER" id="PTHR43261:SF6">
    <property type="entry name" value="ELONGATION FACTOR G-LIKE PROTEIN"/>
    <property type="match status" value="1"/>
</dbReference>
<dbReference type="Pfam" id="PF00679">
    <property type="entry name" value="EFG_C"/>
    <property type="match status" value="1"/>
</dbReference>
<dbReference type="BioCyc" id="ECAT999415-HMP:GTTI-1126-MONOMER"/>
<dbReference type="Proteomes" id="UP000011758">
    <property type="component" value="Unassembled WGS sequence"/>
</dbReference>
<dbReference type="InterPro" id="IPR000640">
    <property type="entry name" value="EFG_V-like"/>
</dbReference>
<keyword evidence="5" id="KW-1185">Reference proteome</keyword>
<dbReference type="OrthoDB" id="9804431at2"/>
<keyword evidence="1" id="KW-0547">Nucleotide-binding</keyword>
<dbReference type="Pfam" id="PF00009">
    <property type="entry name" value="GTP_EFTU"/>
    <property type="match status" value="1"/>
</dbReference>
<organism evidence="4 5">
    <name type="scientific">Eggerthia catenaformis OT 569 = DSM 20559</name>
    <dbReference type="NCBI Taxonomy" id="999415"/>
    <lineage>
        <taxon>Bacteria</taxon>
        <taxon>Bacillati</taxon>
        <taxon>Bacillota</taxon>
        <taxon>Erysipelotrichia</taxon>
        <taxon>Erysipelotrichales</taxon>
        <taxon>Coprobacillaceae</taxon>
        <taxon>Eggerthia</taxon>
    </lineage>
</organism>
<dbReference type="Pfam" id="PF14492">
    <property type="entry name" value="EFG_III"/>
    <property type="match status" value="1"/>
</dbReference>
<keyword evidence="4" id="KW-0251">Elongation factor</keyword>
<evidence type="ECO:0000259" key="3">
    <source>
        <dbReference type="PROSITE" id="PS51722"/>
    </source>
</evidence>
<dbReference type="InterPro" id="IPR014721">
    <property type="entry name" value="Ribsml_uS5_D2-typ_fold_subgr"/>
</dbReference>
<dbReference type="Gene3D" id="3.30.230.10">
    <property type="match status" value="1"/>
</dbReference>
<dbReference type="STRING" id="999415.HMPREF9943_01100"/>